<accession>A0A2M4CAU9</accession>
<sequence>MSRRGSWLLLLLLLRIANYPADAAGRRCLNWWLDPMAIQMATNLSRLSRSSPGSHEYSSSSRAKTPAGPRTGWFVYRGSKYRVR</sequence>
<dbReference type="AlphaFoldDB" id="A0A2M4CAU9"/>
<reference evidence="3" key="1">
    <citation type="submission" date="2018-01" db="EMBL/GenBank/DDBJ databases">
        <title>An insight into the sialome of Amazonian anophelines.</title>
        <authorList>
            <person name="Ribeiro J.M."/>
            <person name="Scarpassa V."/>
            <person name="Calvo E."/>
        </authorList>
    </citation>
    <scope>NUCLEOTIDE SEQUENCE</scope>
    <source>
        <tissue evidence="3">Salivary glands</tissue>
    </source>
</reference>
<feature type="signal peptide" evidence="2">
    <location>
        <begin position="1"/>
        <end position="23"/>
    </location>
</feature>
<proteinExistence type="predicted"/>
<keyword evidence="2" id="KW-0732">Signal</keyword>
<feature type="chain" id="PRO_5014714416" evidence="2">
    <location>
        <begin position="24"/>
        <end position="84"/>
    </location>
</feature>
<dbReference type="EMBL" id="GGFJ01013319">
    <property type="protein sequence ID" value="MBW62460.1"/>
    <property type="molecule type" value="Transcribed_RNA"/>
</dbReference>
<evidence type="ECO:0000256" key="1">
    <source>
        <dbReference type="SAM" id="MobiDB-lite"/>
    </source>
</evidence>
<feature type="region of interest" description="Disordered" evidence="1">
    <location>
        <begin position="46"/>
        <end position="70"/>
    </location>
</feature>
<feature type="compositionally biased region" description="Low complexity" evidence="1">
    <location>
        <begin position="48"/>
        <end position="61"/>
    </location>
</feature>
<protein>
    <submittedName>
        <fullName evidence="3">Putative secreted protein</fullName>
    </submittedName>
</protein>
<evidence type="ECO:0000256" key="2">
    <source>
        <dbReference type="SAM" id="SignalP"/>
    </source>
</evidence>
<organism evidence="3">
    <name type="scientific">Anopheles marajoara</name>
    <dbReference type="NCBI Taxonomy" id="58244"/>
    <lineage>
        <taxon>Eukaryota</taxon>
        <taxon>Metazoa</taxon>
        <taxon>Ecdysozoa</taxon>
        <taxon>Arthropoda</taxon>
        <taxon>Hexapoda</taxon>
        <taxon>Insecta</taxon>
        <taxon>Pterygota</taxon>
        <taxon>Neoptera</taxon>
        <taxon>Endopterygota</taxon>
        <taxon>Diptera</taxon>
        <taxon>Nematocera</taxon>
        <taxon>Culicoidea</taxon>
        <taxon>Culicidae</taxon>
        <taxon>Anophelinae</taxon>
        <taxon>Anopheles</taxon>
    </lineage>
</organism>
<evidence type="ECO:0000313" key="3">
    <source>
        <dbReference type="EMBL" id="MBW62460.1"/>
    </source>
</evidence>
<name>A0A2M4CAU9_9DIPT</name>